<dbReference type="Pfam" id="PF07717">
    <property type="entry name" value="OB_NTP_bind"/>
    <property type="match status" value="1"/>
</dbReference>
<evidence type="ECO:0000259" key="2">
    <source>
        <dbReference type="Pfam" id="PF07717"/>
    </source>
</evidence>
<feature type="domain" description="DEAD-box helicase OB fold" evidence="2">
    <location>
        <begin position="2"/>
        <end position="75"/>
    </location>
</feature>
<evidence type="ECO:0000313" key="3">
    <source>
        <dbReference type="EMBL" id="MED6278798.1"/>
    </source>
</evidence>
<proteinExistence type="predicted"/>
<keyword evidence="3" id="KW-0067">ATP-binding</keyword>
<keyword evidence="3" id="KW-0378">Hydrolase</keyword>
<organism evidence="3 4">
    <name type="scientific">Characodon lateralis</name>
    <dbReference type="NCBI Taxonomy" id="208331"/>
    <lineage>
        <taxon>Eukaryota</taxon>
        <taxon>Metazoa</taxon>
        <taxon>Chordata</taxon>
        <taxon>Craniata</taxon>
        <taxon>Vertebrata</taxon>
        <taxon>Euteleostomi</taxon>
        <taxon>Actinopterygii</taxon>
        <taxon>Neopterygii</taxon>
        <taxon>Teleostei</taxon>
        <taxon>Neoteleostei</taxon>
        <taxon>Acanthomorphata</taxon>
        <taxon>Ovalentaria</taxon>
        <taxon>Atherinomorphae</taxon>
        <taxon>Cyprinodontiformes</taxon>
        <taxon>Goodeidae</taxon>
        <taxon>Characodon</taxon>
    </lineage>
</organism>
<sequence>MAVTAGYFYHTARLSKGGYKTVKHQQTVYVHPNSSLFEEQPRWLIYHELVFTTKEFMRQVIEIDSGWLLEVAPHYYKSKELEDSSSKKMPRKQGKTREELG</sequence>
<dbReference type="InterPro" id="IPR011709">
    <property type="entry name" value="DEAD-box_helicase_OB_fold"/>
</dbReference>
<reference evidence="3 4" key="1">
    <citation type="submission" date="2021-06" db="EMBL/GenBank/DDBJ databases">
        <authorList>
            <person name="Palmer J.M."/>
        </authorList>
    </citation>
    <scope>NUCLEOTIDE SEQUENCE [LARGE SCALE GENOMIC DNA]</scope>
    <source>
        <strain evidence="3 4">CL_MEX2019</strain>
        <tissue evidence="3">Muscle</tissue>
    </source>
</reference>
<keyword evidence="3" id="KW-0347">Helicase</keyword>
<evidence type="ECO:0000256" key="1">
    <source>
        <dbReference type="SAM" id="MobiDB-lite"/>
    </source>
</evidence>
<protein>
    <submittedName>
        <fullName evidence="3">Pre-mRNA-splicing factor ATP-dependent RNA helicase dhx16</fullName>
    </submittedName>
</protein>
<feature type="region of interest" description="Disordered" evidence="1">
    <location>
        <begin position="79"/>
        <end position="101"/>
    </location>
</feature>
<gene>
    <name evidence="3" type="primary">DHX16_2</name>
    <name evidence="3" type="ORF">CHARACLAT_027644</name>
</gene>
<keyword evidence="4" id="KW-1185">Reference proteome</keyword>
<dbReference type="EMBL" id="JAHUTJ010036316">
    <property type="protein sequence ID" value="MED6278798.1"/>
    <property type="molecule type" value="Genomic_DNA"/>
</dbReference>
<dbReference type="Proteomes" id="UP001352852">
    <property type="component" value="Unassembled WGS sequence"/>
</dbReference>
<keyword evidence="3" id="KW-0547">Nucleotide-binding</keyword>
<evidence type="ECO:0000313" key="4">
    <source>
        <dbReference type="Proteomes" id="UP001352852"/>
    </source>
</evidence>
<dbReference type="GO" id="GO:0004386">
    <property type="term" value="F:helicase activity"/>
    <property type="evidence" value="ECO:0007669"/>
    <property type="project" value="UniProtKB-KW"/>
</dbReference>
<comment type="caution">
    <text evidence="3">The sequence shown here is derived from an EMBL/GenBank/DDBJ whole genome shotgun (WGS) entry which is preliminary data.</text>
</comment>
<accession>A0ABU7DUQ7</accession>
<name>A0ABU7DUQ7_9TELE</name>